<comment type="subcellular location">
    <subcellularLocation>
        <location evidence="1">Cell inner membrane</location>
        <topology evidence="1">Peripheral membrane protein</topology>
    </subcellularLocation>
</comment>
<evidence type="ECO:0000256" key="5">
    <source>
        <dbReference type="ARBA" id="ARBA00022741"/>
    </source>
</evidence>
<accession>K2LRY3</accession>
<dbReference type="InterPro" id="IPR008995">
    <property type="entry name" value="Mo/tungstate-bd_C_term_dom"/>
</dbReference>
<dbReference type="GO" id="GO:0055052">
    <property type="term" value="C:ATP-binding cassette (ABC) transporter complex, substrate-binding subunit-containing"/>
    <property type="evidence" value="ECO:0007669"/>
    <property type="project" value="TreeGrafter"/>
</dbReference>
<dbReference type="SMART" id="SM00382">
    <property type="entry name" value="AAA"/>
    <property type="match status" value="1"/>
</dbReference>
<keyword evidence="11" id="KW-1185">Reference proteome</keyword>
<dbReference type="PROSITE" id="PS50893">
    <property type="entry name" value="ABC_TRANSPORTER_2"/>
    <property type="match status" value="1"/>
</dbReference>
<comment type="similarity">
    <text evidence="2">Belongs to the ABC transporter superfamily.</text>
</comment>
<dbReference type="PROSITE" id="PS00211">
    <property type="entry name" value="ABC_TRANSPORTER_1"/>
    <property type="match status" value="1"/>
</dbReference>
<dbReference type="OrthoDB" id="7817850at2"/>
<keyword evidence="4" id="KW-1003">Cell membrane</keyword>
<dbReference type="Proteomes" id="UP000006786">
    <property type="component" value="Unassembled WGS sequence"/>
</dbReference>
<dbReference type="SUPFAM" id="SSF50331">
    <property type="entry name" value="MOP-like"/>
    <property type="match status" value="1"/>
</dbReference>
<dbReference type="InterPro" id="IPR012340">
    <property type="entry name" value="NA-bd_OB-fold"/>
</dbReference>
<evidence type="ECO:0000313" key="10">
    <source>
        <dbReference type="EMBL" id="EKF20549.1"/>
    </source>
</evidence>
<dbReference type="Gene3D" id="3.40.50.300">
    <property type="entry name" value="P-loop containing nucleotide triphosphate hydrolases"/>
    <property type="match status" value="1"/>
</dbReference>
<dbReference type="GO" id="GO:0140359">
    <property type="term" value="F:ABC-type transporter activity"/>
    <property type="evidence" value="ECO:0007669"/>
    <property type="project" value="UniProtKB-ARBA"/>
</dbReference>
<organism evidence="10 11">
    <name type="scientific">Nitratireductor pacificus pht-3B</name>
    <dbReference type="NCBI Taxonomy" id="391937"/>
    <lineage>
        <taxon>Bacteria</taxon>
        <taxon>Pseudomonadati</taxon>
        <taxon>Pseudomonadota</taxon>
        <taxon>Alphaproteobacteria</taxon>
        <taxon>Hyphomicrobiales</taxon>
        <taxon>Phyllobacteriaceae</taxon>
        <taxon>Nitratireductor</taxon>
    </lineage>
</organism>
<dbReference type="InterPro" id="IPR013611">
    <property type="entry name" value="Transp-assoc_OB_typ2"/>
</dbReference>
<evidence type="ECO:0000259" key="9">
    <source>
        <dbReference type="PROSITE" id="PS50893"/>
    </source>
</evidence>
<dbReference type="RefSeq" id="WP_008593662.1">
    <property type="nucleotide sequence ID" value="NZ_AMRM01000002.1"/>
</dbReference>
<protein>
    <submittedName>
        <fullName evidence="10">ATPase component of ABC-type sugar transporter</fullName>
    </submittedName>
</protein>
<comment type="caution">
    <text evidence="10">The sequence shown here is derived from an EMBL/GenBank/DDBJ whole genome shotgun (WGS) entry which is preliminary data.</text>
</comment>
<evidence type="ECO:0000313" key="11">
    <source>
        <dbReference type="Proteomes" id="UP000006786"/>
    </source>
</evidence>
<dbReference type="PANTHER" id="PTHR43875">
    <property type="entry name" value="MALTODEXTRIN IMPORT ATP-BINDING PROTEIN MSMX"/>
    <property type="match status" value="1"/>
</dbReference>
<dbReference type="GO" id="GO:0016887">
    <property type="term" value="F:ATP hydrolysis activity"/>
    <property type="evidence" value="ECO:0007669"/>
    <property type="project" value="InterPro"/>
</dbReference>
<dbReference type="AlphaFoldDB" id="K2LRY3"/>
<dbReference type="SUPFAM" id="SSF52540">
    <property type="entry name" value="P-loop containing nucleoside triphosphate hydrolases"/>
    <property type="match status" value="1"/>
</dbReference>
<feature type="domain" description="ABC transporter" evidence="9">
    <location>
        <begin position="4"/>
        <end position="240"/>
    </location>
</feature>
<dbReference type="EMBL" id="AMRM01000002">
    <property type="protein sequence ID" value="EKF20549.1"/>
    <property type="molecule type" value="Genomic_DNA"/>
</dbReference>
<evidence type="ECO:0000256" key="2">
    <source>
        <dbReference type="ARBA" id="ARBA00005417"/>
    </source>
</evidence>
<dbReference type="Gene3D" id="2.40.50.100">
    <property type="match status" value="1"/>
</dbReference>
<keyword evidence="7" id="KW-1278">Translocase</keyword>
<dbReference type="eggNOG" id="COG3842">
    <property type="taxonomic scope" value="Bacteria"/>
</dbReference>
<evidence type="ECO:0000256" key="4">
    <source>
        <dbReference type="ARBA" id="ARBA00022475"/>
    </source>
</evidence>
<dbReference type="InterPro" id="IPR027417">
    <property type="entry name" value="P-loop_NTPase"/>
</dbReference>
<dbReference type="InterPro" id="IPR017871">
    <property type="entry name" value="ABC_transporter-like_CS"/>
</dbReference>
<dbReference type="STRING" id="391937.NA2_02154"/>
<dbReference type="Gene3D" id="2.40.50.140">
    <property type="entry name" value="Nucleic acid-binding proteins"/>
    <property type="match status" value="1"/>
</dbReference>
<dbReference type="Pfam" id="PF00005">
    <property type="entry name" value="ABC_tran"/>
    <property type="match status" value="1"/>
</dbReference>
<name>K2LRY3_9HYPH</name>
<evidence type="ECO:0000256" key="7">
    <source>
        <dbReference type="ARBA" id="ARBA00022967"/>
    </source>
</evidence>
<evidence type="ECO:0000256" key="1">
    <source>
        <dbReference type="ARBA" id="ARBA00004417"/>
    </source>
</evidence>
<dbReference type="InterPro" id="IPR003593">
    <property type="entry name" value="AAA+_ATPase"/>
</dbReference>
<keyword evidence="5" id="KW-0547">Nucleotide-binding</keyword>
<keyword evidence="3" id="KW-0813">Transport</keyword>
<dbReference type="PANTHER" id="PTHR43875:SF15">
    <property type="entry name" value="TREHALOSE IMPORT ATP-BINDING PROTEIN SUGC"/>
    <property type="match status" value="1"/>
</dbReference>
<evidence type="ECO:0000256" key="3">
    <source>
        <dbReference type="ARBA" id="ARBA00022448"/>
    </source>
</evidence>
<reference evidence="10 11" key="1">
    <citation type="journal article" date="2012" name="J. Bacteriol.">
        <title>Genome Sequence of Nitratireductor pacificus Type Strain pht-3B.</title>
        <authorList>
            <person name="Lai Q."/>
            <person name="Li G."/>
            <person name="Shao Z."/>
        </authorList>
    </citation>
    <scope>NUCLEOTIDE SEQUENCE [LARGE SCALE GENOMIC DNA]</scope>
    <source>
        <strain evidence="11">pht-3B</strain>
    </source>
</reference>
<evidence type="ECO:0000256" key="8">
    <source>
        <dbReference type="ARBA" id="ARBA00023136"/>
    </source>
</evidence>
<keyword evidence="6" id="KW-0067">ATP-binding</keyword>
<proteinExistence type="inferred from homology"/>
<keyword evidence="10" id="KW-0762">Sugar transport</keyword>
<dbReference type="GO" id="GO:0005524">
    <property type="term" value="F:ATP binding"/>
    <property type="evidence" value="ECO:0007669"/>
    <property type="project" value="UniProtKB-KW"/>
</dbReference>
<dbReference type="PATRIC" id="fig|391937.3.peg.446"/>
<dbReference type="FunFam" id="3.40.50.300:FF:000042">
    <property type="entry name" value="Maltose/maltodextrin ABC transporter, ATP-binding protein"/>
    <property type="match status" value="1"/>
</dbReference>
<keyword evidence="8" id="KW-0472">Membrane</keyword>
<evidence type="ECO:0000256" key="6">
    <source>
        <dbReference type="ARBA" id="ARBA00022840"/>
    </source>
</evidence>
<dbReference type="Pfam" id="PF08402">
    <property type="entry name" value="TOBE_2"/>
    <property type="match status" value="1"/>
</dbReference>
<dbReference type="InterPro" id="IPR003439">
    <property type="entry name" value="ABC_transporter-like_ATP-bd"/>
</dbReference>
<gene>
    <name evidence="10" type="ORF">NA2_02154</name>
</gene>
<dbReference type="InterPro" id="IPR047641">
    <property type="entry name" value="ABC_transpr_MalK/UgpC-like"/>
</dbReference>
<sequence length="385" mass="42312">MSKIEIRNLVKRYGDATALNNVSLTIESGEFLVLLGPSGCGKTTLLRCLAGLETPDEGEIIIGDEIVFSSEKNILVPPGKRNLGMVFQSYALWPHMTVRDNVKFGLDVLKTSNAESHRRIDQVLADLGMAHLDQRYPSELSGGQQQRVALARLLATRPPVFLMDEPLSNLDARLRMDMRVELKRIQGATGATTVYVTHDQTEAMTMSTRVVVMKDGNIQQVSPPRQVYRQPENVFVAEFIGMPRINLVEMQRKSASRYGNGDIQLDLDWTPEPSNIVVGARPEDLTLSAGEGPGQPYEITAVLPNGPETIVQLTRGATAVIARVGHDTELKQGQTVYVSFDAEALNIYDASTGAMVQRPGERDATPRTLAYAPTQGRKRNEAVSI</sequence>